<dbReference type="WBParaSite" id="nRc.2.0.1.t16517-RA">
    <property type="protein sequence ID" value="nRc.2.0.1.t16517-RA"/>
    <property type="gene ID" value="nRc.2.0.1.g16517"/>
</dbReference>
<evidence type="ECO:0000313" key="2">
    <source>
        <dbReference type="Proteomes" id="UP000887565"/>
    </source>
</evidence>
<dbReference type="Proteomes" id="UP000887565">
    <property type="component" value="Unplaced"/>
</dbReference>
<protein>
    <submittedName>
        <fullName evidence="3">Uncharacterized protein</fullName>
    </submittedName>
</protein>
<keyword evidence="2" id="KW-1185">Reference proteome</keyword>
<reference evidence="3" key="1">
    <citation type="submission" date="2022-11" db="UniProtKB">
        <authorList>
            <consortium name="WormBaseParasite"/>
        </authorList>
    </citation>
    <scope>IDENTIFICATION</scope>
</reference>
<sequence>MTTTIQGDKKQGQGQKSDNEKDDDKMRVQKAQELTMETKRACTQQERSSRTARWNLNFGSTKMSHRMIMLKGIWCGKATKNRFRNIAQISKYLSVVKARINFHPAFPVTEEV</sequence>
<organism evidence="2 3">
    <name type="scientific">Romanomermis culicivorax</name>
    <name type="common">Nematode worm</name>
    <dbReference type="NCBI Taxonomy" id="13658"/>
    <lineage>
        <taxon>Eukaryota</taxon>
        <taxon>Metazoa</taxon>
        <taxon>Ecdysozoa</taxon>
        <taxon>Nematoda</taxon>
        <taxon>Enoplea</taxon>
        <taxon>Dorylaimia</taxon>
        <taxon>Mermithida</taxon>
        <taxon>Mermithoidea</taxon>
        <taxon>Mermithidae</taxon>
        <taxon>Romanomermis</taxon>
    </lineage>
</organism>
<evidence type="ECO:0000256" key="1">
    <source>
        <dbReference type="SAM" id="MobiDB-lite"/>
    </source>
</evidence>
<dbReference type="AlphaFoldDB" id="A0A915IR77"/>
<name>A0A915IR77_ROMCU</name>
<accession>A0A915IR77</accession>
<proteinExistence type="predicted"/>
<feature type="compositionally biased region" description="Basic and acidic residues" evidence="1">
    <location>
        <begin position="7"/>
        <end position="26"/>
    </location>
</feature>
<feature type="region of interest" description="Disordered" evidence="1">
    <location>
        <begin position="1"/>
        <end position="26"/>
    </location>
</feature>
<evidence type="ECO:0000313" key="3">
    <source>
        <dbReference type="WBParaSite" id="nRc.2.0.1.t16517-RA"/>
    </source>
</evidence>